<dbReference type="Proteomes" id="UP000199647">
    <property type="component" value="Unassembled WGS sequence"/>
</dbReference>
<dbReference type="STRING" id="1855383.SAMN05216548_1262"/>
<keyword evidence="2" id="KW-1185">Reference proteome</keyword>
<proteinExistence type="predicted"/>
<organism evidence="1 2">
    <name type="scientific">Faunimonas pinastri</name>
    <dbReference type="NCBI Taxonomy" id="1855383"/>
    <lineage>
        <taxon>Bacteria</taxon>
        <taxon>Pseudomonadati</taxon>
        <taxon>Pseudomonadota</taxon>
        <taxon>Alphaproteobacteria</taxon>
        <taxon>Hyphomicrobiales</taxon>
        <taxon>Afifellaceae</taxon>
        <taxon>Faunimonas</taxon>
    </lineage>
</organism>
<protein>
    <submittedName>
        <fullName evidence="1">Uncharacterized protein</fullName>
    </submittedName>
</protein>
<dbReference type="EMBL" id="FOFG01000026">
    <property type="protein sequence ID" value="SER56611.1"/>
    <property type="molecule type" value="Genomic_DNA"/>
</dbReference>
<gene>
    <name evidence="1" type="ORF">SAMN05216548_1262</name>
</gene>
<dbReference type="AlphaFoldDB" id="A0A1H9Q7Z7"/>
<accession>A0A1H9Q7Z7</accession>
<evidence type="ECO:0000313" key="2">
    <source>
        <dbReference type="Proteomes" id="UP000199647"/>
    </source>
</evidence>
<name>A0A1H9Q7Z7_9HYPH</name>
<evidence type="ECO:0000313" key="1">
    <source>
        <dbReference type="EMBL" id="SER56611.1"/>
    </source>
</evidence>
<reference evidence="1 2" key="1">
    <citation type="submission" date="2016-10" db="EMBL/GenBank/DDBJ databases">
        <authorList>
            <person name="de Groot N.N."/>
        </authorList>
    </citation>
    <scope>NUCLEOTIDE SEQUENCE [LARGE SCALE GENOMIC DNA]</scope>
    <source>
        <strain evidence="1 2">A52C2</strain>
    </source>
</reference>
<dbReference type="RefSeq" id="WP_092499777.1">
    <property type="nucleotide sequence ID" value="NZ_FOFG01000026.1"/>
</dbReference>
<sequence>MAETSGAAALDDITVSNNADWPPESYTVAGSDGTVMSLSGCTVAMQIRESADSTSVLLDLVSPATGITISDDETAFTIGPNAALMSAVGAGDYVRDIIITRGTETLYGGRGSVTVLQGITRS</sequence>